<dbReference type="InterPro" id="IPR016181">
    <property type="entry name" value="Acyl_CoA_acyltransferase"/>
</dbReference>
<proteinExistence type="inferred from homology"/>
<dbReference type="PROSITE" id="PS51191">
    <property type="entry name" value="FEMABX"/>
    <property type="match status" value="1"/>
</dbReference>
<dbReference type="GO" id="GO:0071555">
    <property type="term" value="P:cell wall organization"/>
    <property type="evidence" value="ECO:0007669"/>
    <property type="project" value="UniProtKB-KW"/>
</dbReference>
<reference evidence="8" key="1">
    <citation type="submission" date="2020-12" db="EMBL/GenBank/DDBJ databases">
        <title>M. sibirica DSM 26468T genome.</title>
        <authorList>
            <person name="Thieme N."/>
            <person name="Rettenmaier R."/>
            <person name="Zverlov V."/>
            <person name="Liebl W."/>
        </authorList>
    </citation>
    <scope>NUCLEOTIDE SEQUENCE</scope>
    <source>
        <strain evidence="8">DSM 26468</strain>
    </source>
</reference>
<dbReference type="GO" id="GO:0016755">
    <property type="term" value="F:aminoacyltransferase activity"/>
    <property type="evidence" value="ECO:0007669"/>
    <property type="project" value="InterPro"/>
</dbReference>
<dbReference type="Proteomes" id="UP000623269">
    <property type="component" value="Unassembled WGS sequence"/>
</dbReference>
<evidence type="ECO:0000256" key="5">
    <source>
        <dbReference type="ARBA" id="ARBA00023315"/>
    </source>
</evidence>
<dbReference type="Gene3D" id="3.40.630.30">
    <property type="match status" value="1"/>
</dbReference>
<dbReference type="EMBL" id="JAEAGR010000001">
    <property type="protein sequence ID" value="MBH1939408.1"/>
    <property type="molecule type" value="Genomic_DNA"/>
</dbReference>
<name>A0A8J7KZ54_9FIRM</name>
<organism evidence="8 9">
    <name type="scientific">Mobilitalea sibirica</name>
    <dbReference type="NCBI Taxonomy" id="1462919"/>
    <lineage>
        <taxon>Bacteria</taxon>
        <taxon>Bacillati</taxon>
        <taxon>Bacillota</taxon>
        <taxon>Clostridia</taxon>
        <taxon>Lachnospirales</taxon>
        <taxon>Lachnospiraceae</taxon>
        <taxon>Mobilitalea</taxon>
    </lineage>
</organism>
<dbReference type="Pfam" id="PF13480">
    <property type="entry name" value="Acetyltransf_6"/>
    <property type="match status" value="1"/>
</dbReference>
<evidence type="ECO:0000313" key="8">
    <source>
        <dbReference type="EMBL" id="MBH1939408.1"/>
    </source>
</evidence>
<sequence length="363" mass="43012">MLSVIKLEHTQEWDSLVKRFREYDVYYLSGYVKAFCHNGDGDAKLIYYEKDNIRAINVVMVRDIYQDKHFTSKISKDTYYDITTPYGYGGFLIQGNTTDEDLKQLEQEYCDYCREQGIVCEFARFHPIHRNGEKLKSMYEIKKLGNTVTINLLSEQQIWADLSSKNRNMIRKAKKAGVEIFWGRSPQLIEEFIPLYNRTMDKNHASEYYYFDQDFYHSMLYDLKYHADIFYASYENKIIAMSILLFANQQMNYHLSASDTNYRHLAPTNLLLYEAACWGHTNGYKTFHLGGGVGCKEDSLYQFKKSFHKDGETDYLVGKKIFDEKRYQELIKLRKIELLEKGMAVEEIKDQFEQSDYFPIYRV</sequence>
<evidence type="ECO:0000256" key="4">
    <source>
        <dbReference type="ARBA" id="ARBA00022984"/>
    </source>
</evidence>
<evidence type="ECO:0000256" key="3">
    <source>
        <dbReference type="ARBA" id="ARBA00022960"/>
    </source>
</evidence>
<keyword evidence="4" id="KW-0573">Peptidoglycan synthesis</keyword>
<comment type="similarity">
    <text evidence="1">Belongs to the FemABX family.</text>
</comment>
<dbReference type="AlphaFoldDB" id="A0A8J7KZ54"/>
<dbReference type="InterPro" id="IPR003447">
    <property type="entry name" value="FEMABX"/>
</dbReference>
<comment type="caution">
    <text evidence="8">The sequence shown here is derived from an EMBL/GenBank/DDBJ whole genome shotgun (WGS) entry which is preliminary data.</text>
</comment>
<dbReference type="GO" id="GO:0008360">
    <property type="term" value="P:regulation of cell shape"/>
    <property type="evidence" value="ECO:0007669"/>
    <property type="project" value="UniProtKB-KW"/>
</dbReference>
<gene>
    <name evidence="8" type="ORF">I5677_00710</name>
</gene>
<dbReference type="InterPro" id="IPR050644">
    <property type="entry name" value="PG_Glycine_Bridge_Synth"/>
</dbReference>
<evidence type="ECO:0000313" key="9">
    <source>
        <dbReference type="Proteomes" id="UP000623269"/>
    </source>
</evidence>
<protein>
    <submittedName>
        <fullName evidence="8">GNAT family N-acetyltransferase</fullName>
    </submittedName>
</protein>
<keyword evidence="6" id="KW-0961">Cell wall biogenesis/degradation</keyword>
<dbReference type="PANTHER" id="PTHR36174:SF1">
    <property type="entry name" value="LIPID II:GLYCINE GLYCYLTRANSFERASE"/>
    <property type="match status" value="1"/>
</dbReference>
<keyword evidence="5" id="KW-0012">Acyltransferase</keyword>
<evidence type="ECO:0000256" key="6">
    <source>
        <dbReference type="ARBA" id="ARBA00023316"/>
    </source>
</evidence>
<dbReference type="RefSeq" id="WP_197659636.1">
    <property type="nucleotide sequence ID" value="NZ_JAEAGR010000001.1"/>
</dbReference>
<keyword evidence="3" id="KW-0133">Cell shape</keyword>
<dbReference type="GO" id="GO:0009252">
    <property type="term" value="P:peptidoglycan biosynthetic process"/>
    <property type="evidence" value="ECO:0007669"/>
    <property type="project" value="UniProtKB-KW"/>
</dbReference>
<evidence type="ECO:0000259" key="7">
    <source>
        <dbReference type="Pfam" id="PF13480"/>
    </source>
</evidence>
<evidence type="ECO:0000256" key="1">
    <source>
        <dbReference type="ARBA" id="ARBA00009943"/>
    </source>
</evidence>
<dbReference type="PANTHER" id="PTHR36174">
    <property type="entry name" value="LIPID II:GLYCINE GLYCYLTRANSFERASE"/>
    <property type="match status" value="1"/>
</dbReference>
<accession>A0A8J7KZ54</accession>
<dbReference type="InterPro" id="IPR038740">
    <property type="entry name" value="BioF2-like_GNAT_dom"/>
</dbReference>
<evidence type="ECO:0000256" key="2">
    <source>
        <dbReference type="ARBA" id="ARBA00022679"/>
    </source>
</evidence>
<keyword evidence="9" id="KW-1185">Reference proteome</keyword>
<feature type="domain" description="BioF2-like acetyltransferase" evidence="7">
    <location>
        <begin position="167"/>
        <end position="292"/>
    </location>
</feature>
<keyword evidence="2" id="KW-0808">Transferase</keyword>
<dbReference type="SUPFAM" id="SSF55729">
    <property type="entry name" value="Acyl-CoA N-acyltransferases (Nat)"/>
    <property type="match status" value="1"/>
</dbReference>